<sequence>MPRPKLNDRSAPEKMQQAFWTLLETKQYDRITVNDIARTSGINRGSFYYHYGNIAELAEDAIAAIYESPEVLDFITWIIHRSEDDIASLRLTRLLDMPQFRSSIQRIALVLGPHGSPALTRQFKDYVIGMWMTVFGIDADVLDVSQQLTVEFIASGITGIFGRISEVAFEGDLDALNRLPIPGIVVQLLASLRETAPADPPKPQSGDAEAA</sequence>
<dbReference type="InterPro" id="IPR050624">
    <property type="entry name" value="HTH-type_Tx_Regulator"/>
</dbReference>
<dbReference type="Pfam" id="PF00440">
    <property type="entry name" value="TetR_N"/>
    <property type="match status" value="1"/>
</dbReference>
<dbReference type="OrthoDB" id="9810250at2"/>
<reference evidence="4 5" key="1">
    <citation type="submission" date="2017-10" db="EMBL/GenBank/DDBJ databases">
        <title>Draft genome sequences of strains TRE 1, TRE 9, TRE H and TRI 7, isolated from tamarins, belonging to four potential novel Bifidobacterium species.</title>
        <authorList>
            <person name="Mattarelli P."/>
            <person name="Modesto M."/>
            <person name="Puglisi E."/>
            <person name="Morelli L."/>
            <person name="Spezio C."/>
            <person name="Bonetti A."/>
            <person name="Sandri C."/>
        </authorList>
    </citation>
    <scope>NUCLEOTIDE SEQUENCE [LARGE SCALE GENOMIC DNA]</scope>
    <source>
        <strain evidence="5">TRI7</strain>
    </source>
</reference>
<dbReference type="Proteomes" id="UP000231451">
    <property type="component" value="Unassembled WGS sequence"/>
</dbReference>
<dbReference type="GO" id="GO:0003677">
    <property type="term" value="F:DNA binding"/>
    <property type="evidence" value="ECO:0007669"/>
    <property type="project" value="UniProtKB-UniRule"/>
</dbReference>
<gene>
    <name evidence="4" type="ORF">CSQ87_03105</name>
</gene>
<evidence type="ECO:0000259" key="3">
    <source>
        <dbReference type="PROSITE" id="PS50977"/>
    </source>
</evidence>
<feature type="DNA-binding region" description="H-T-H motif" evidence="2">
    <location>
        <begin position="32"/>
        <end position="51"/>
    </location>
</feature>
<dbReference type="PANTHER" id="PTHR43479:SF11">
    <property type="entry name" value="ACREF_ENVCD OPERON REPRESSOR-RELATED"/>
    <property type="match status" value="1"/>
</dbReference>
<comment type="caution">
    <text evidence="4">The sequence shown here is derived from an EMBL/GenBank/DDBJ whole genome shotgun (WGS) entry which is preliminary data.</text>
</comment>
<feature type="domain" description="HTH tetR-type" evidence="3">
    <location>
        <begin position="9"/>
        <end position="69"/>
    </location>
</feature>
<dbReference type="PROSITE" id="PS50977">
    <property type="entry name" value="HTH_TETR_2"/>
    <property type="match status" value="1"/>
</dbReference>
<keyword evidence="1 2" id="KW-0238">DNA-binding</keyword>
<dbReference type="InterPro" id="IPR001647">
    <property type="entry name" value="HTH_TetR"/>
</dbReference>
<dbReference type="EMBL" id="PEBK01000002">
    <property type="protein sequence ID" value="PJM75865.1"/>
    <property type="molecule type" value="Genomic_DNA"/>
</dbReference>
<protein>
    <recommendedName>
        <fullName evidence="3">HTH tetR-type domain-containing protein</fullName>
    </recommendedName>
</protein>
<evidence type="ECO:0000313" key="4">
    <source>
        <dbReference type="EMBL" id="PJM75865.1"/>
    </source>
</evidence>
<organism evidence="4 5">
    <name type="scientific">Bifidobacterium simiarum</name>
    <dbReference type="NCBI Taxonomy" id="2045441"/>
    <lineage>
        <taxon>Bacteria</taxon>
        <taxon>Bacillati</taxon>
        <taxon>Actinomycetota</taxon>
        <taxon>Actinomycetes</taxon>
        <taxon>Bifidobacteriales</taxon>
        <taxon>Bifidobacteriaceae</taxon>
        <taxon>Bifidobacterium</taxon>
    </lineage>
</organism>
<proteinExistence type="predicted"/>
<dbReference type="SUPFAM" id="SSF46689">
    <property type="entry name" value="Homeodomain-like"/>
    <property type="match status" value="1"/>
</dbReference>
<evidence type="ECO:0000313" key="5">
    <source>
        <dbReference type="Proteomes" id="UP000231451"/>
    </source>
</evidence>
<name>A0A2M9HGC4_9BIFI</name>
<keyword evidence="5" id="KW-1185">Reference proteome</keyword>
<evidence type="ECO:0000256" key="1">
    <source>
        <dbReference type="ARBA" id="ARBA00023125"/>
    </source>
</evidence>
<dbReference type="AlphaFoldDB" id="A0A2M9HGC4"/>
<dbReference type="Gene3D" id="1.10.357.10">
    <property type="entry name" value="Tetracycline Repressor, domain 2"/>
    <property type="match status" value="1"/>
</dbReference>
<accession>A0A2M9HGC4</accession>
<dbReference type="PANTHER" id="PTHR43479">
    <property type="entry name" value="ACREF/ENVCD OPERON REPRESSOR-RELATED"/>
    <property type="match status" value="1"/>
</dbReference>
<dbReference type="RefSeq" id="WP_100512399.1">
    <property type="nucleotide sequence ID" value="NZ_PEBK01000002.1"/>
</dbReference>
<dbReference type="InterPro" id="IPR009057">
    <property type="entry name" value="Homeodomain-like_sf"/>
</dbReference>
<evidence type="ECO:0000256" key="2">
    <source>
        <dbReference type="PROSITE-ProRule" id="PRU00335"/>
    </source>
</evidence>